<dbReference type="Pfam" id="PF00557">
    <property type="entry name" value="Peptidase_M24"/>
    <property type="match status" value="1"/>
</dbReference>
<sequence length="183" mass="20158">MVLIDAGCEYNGYASDITRTFPASGVFSQPQRDLYVAVLAAQKELIPLCTEESNLSLNDLHRKSVEFLRRELLQIGFDISMMSGDMNVLYPHFLSHPIGIDLHNSTNFERAGRLKAGMVVTIEPGLYVPPAAQFPKHFHGLGVRIEDEVLVGQEHATVLSAEAPKEISDVEGACQGLLGFEPY</sequence>
<dbReference type="GO" id="GO:0004177">
    <property type="term" value="F:aminopeptidase activity"/>
    <property type="evidence" value="ECO:0007669"/>
    <property type="project" value="TreeGrafter"/>
</dbReference>
<comment type="similarity">
    <text evidence="2">Belongs to the peptidase M24B family.</text>
</comment>
<dbReference type="InterPro" id="IPR052433">
    <property type="entry name" value="X-Pro_dipept-like"/>
</dbReference>
<dbReference type="OMA" id="CATPATW"/>
<keyword evidence="5" id="KW-0464">Manganese</keyword>
<keyword evidence="8" id="KW-1185">Reference proteome</keyword>
<protein>
    <submittedName>
        <fullName evidence="7">Peptidase M24</fullName>
    </submittedName>
</protein>
<evidence type="ECO:0000313" key="8">
    <source>
        <dbReference type="Proteomes" id="UP000054196"/>
    </source>
</evidence>
<dbReference type="PANTHER" id="PTHR43226:SF4">
    <property type="entry name" value="XAA-PRO AMINOPEPTIDASE 3"/>
    <property type="match status" value="1"/>
</dbReference>
<dbReference type="OrthoDB" id="4215474at2759"/>
<evidence type="ECO:0000313" key="7">
    <source>
        <dbReference type="EMBL" id="EIN05000.1"/>
    </source>
</evidence>
<evidence type="ECO:0000256" key="2">
    <source>
        <dbReference type="ARBA" id="ARBA00008766"/>
    </source>
</evidence>
<dbReference type="SUPFAM" id="SSF55920">
    <property type="entry name" value="Creatinase/aminopeptidase"/>
    <property type="match status" value="1"/>
</dbReference>
<dbReference type="HOGENOM" id="CLU_1475849_0_0_1"/>
<evidence type="ECO:0000256" key="1">
    <source>
        <dbReference type="ARBA" id="ARBA00001936"/>
    </source>
</evidence>
<dbReference type="InterPro" id="IPR000994">
    <property type="entry name" value="Pept_M24"/>
</dbReference>
<evidence type="ECO:0000259" key="6">
    <source>
        <dbReference type="Pfam" id="PF00557"/>
    </source>
</evidence>
<keyword evidence="4" id="KW-0378">Hydrolase</keyword>
<dbReference type="GO" id="GO:0006508">
    <property type="term" value="P:proteolysis"/>
    <property type="evidence" value="ECO:0007669"/>
    <property type="project" value="TreeGrafter"/>
</dbReference>
<dbReference type="GO" id="GO:0046872">
    <property type="term" value="F:metal ion binding"/>
    <property type="evidence" value="ECO:0007669"/>
    <property type="project" value="UniProtKB-KW"/>
</dbReference>
<feature type="domain" description="Peptidase M24" evidence="6">
    <location>
        <begin position="1"/>
        <end position="151"/>
    </location>
</feature>
<gene>
    <name evidence="7" type="ORF">PUNSTDRAFT_116255</name>
</gene>
<dbReference type="PANTHER" id="PTHR43226">
    <property type="entry name" value="XAA-PRO AMINOPEPTIDASE 3"/>
    <property type="match status" value="1"/>
</dbReference>
<dbReference type="KEGG" id="psq:PUNSTDRAFT_116255"/>
<proteinExistence type="inferred from homology"/>
<dbReference type="InterPro" id="IPR036005">
    <property type="entry name" value="Creatinase/aminopeptidase-like"/>
</dbReference>
<organism evidence="7 8">
    <name type="scientific">Punctularia strigosozonata (strain HHB-11173)</name>
    <name type="common">White-rot fungus</name>
    <dbReference type="NCBI Taxonomy" id="741275"/>
    <lineage>
        <taxon>Eukaryota</taxon>
        <taxon>Fungi</taxon>
        <taxon>Dikarya</taxon>
        <taxon>Basidiomycota</taxon>
        <taxon>Agaricomycotina</taxon>
        <taxon>Agaricomycetes</taxon>
        <taxon>Corticiales</taxon>
        <taxon>Punctulariaceae</taxon>
        <taxon>Punctularia</taxon>
    </lineage>
</organism>
<evidence type="ECO:0000256" key="3">
    <source>
        <dbReference type="ARBA" id="ARBA00022723"/>
    </source>
</evidence>
<evidence type="ECO:0000256" key="4">
    <source>
        <dbReference type="ARBA" id="ARBA00022801"/>
    </source>
</evidence>
<comment type="cofactor">
    <cofactor evidence="1">
        <name>Mn(2+)</name>
        <dbReference type="ChEBI" id="CHEBI:29035"/>
    </cofactor>
</comment>
<dbReference type="eggNOG" id="KOG2414">
    <property type="taxonomic scope" value="Eukaryota"/>
</dbReference>
<dbReference type="Proteomes" id="UP000054196">
    <property type="component" value="Unassembled WGS sequence"/>
</dbReference>
<dbReference type="GeneID" id="18876798"/>
<dbReference type="AlphaFoldDB" id="R7S3M0"/>
<accession>R7S3M0</accession>
<dbReference type="EMBL" id="JH687552">
    <property type="protein sequence ID" value="EIN05000.1"/>
    <property type="molecule type" value="Genomic_DNA"/>
</dbReference>
<evidence type="ECO:0000256" key="5">
    <source>
        <dbReference type="ARBA" id="ARBA00023211"/>
    </source>
</evidence>
<dbReference type="GO" id="GO:0005739">
    <property type="term" value="C:mitochondrion"/>
    <property type="evidence" value="ECO:0007669"/>
    <property type="project" value="TreeGrafter"/>
</dbReference>
<keyword evidence="3" id="KW-0479">Metal-binding</keyword>
<name>R7S3M0_PUNST</name>
<reference evidence="8" key="1">
    <citation type="journal article" date="2012" name="Science">
        <title>The Paleozoic origin of enzymatic lignin decomposition reconstructed from 31 fungal genomes.</title>
        <authorList>
            <person name="Floudas D."/>
            <person name="Binder M."/>
            <person name="Riley R."/>
            <person name="Barry K."/>
            <person name="Blanchette R.A."/>
            <person name="Henrissat B."/>
            <person name="Martinez A.T."/>
            <person name="Otillar R."/>
            <person name="Spatafora J.W."/>
            <person name="Yadav J.S."/>
            <person name="Aerts A."/>
            <person name="Benoit I."/>
            <person name="Boyd A."/>
            <person name="Carlson A."/>
            <person name="Copeland A."/>
            <person name="Coutinho P.M."/>
            <person name="de Vries R.P."/>
            <person name="Ferreira P."/>
            <person name="Findley K."/>
            <person name="Foster B."/>
            <person name="Gaskell J."/>
            <person name="Glotzer D."/>
            <person name="Gorecki P."/>
            <person name="Heitman J."/>
            <person name="Hesse C."/>
            <person name="Hori C."/>
            <person name="Igarashi K."/>
            <person name="Jurgens J.A."/>
            <person name="Kallen N."/>
            <person name="Kersten P."/>
            <person name="Kohler A."/>
            <person name="Kuees U."/>
            <person name="Kumar T.K.A."/>
            <person name="Kuo A."/>
            <person name="LaButti K."/>
            <person name="Larrondo L.F."/>
            <person name="Lindquist E."/>
            <person name="Ling A."/>
            <person name="Lombard V."/>
            <person name="Lucas S."/>
            <person name="Lundell T."/>
            <person name="Martin R."/>
            <person name="McLaughlin D.J."/>
            <person name="Morgenstern I."/>
            <person name="Morin E."/>
            <person name="Murat C."/>
            <person name="Nagy L.G."/>
            <person name="Nolan M."/>
            <person name="Ohm R.A."/>
            <person name="Patyshakuliyeva A."/>
            <person name="Rokas A."/>
            <person name="Ruiz-Duenas F.J."/>
            <person name="Sabat G."/>
            <person name="Salamov A."/>
            <person name="Samejima M."/>
            <person name="Schmutz J."/>
            <person name="Slot J.C."/>
            <person name="St John F."/>
            <person name="Stenlid J."/>
            <person name="Sun H."/>
            <person name="Sun S."/>
            <person name="Syed K."/>
            <person name="Tsang A."/>
            <person name="Wiebenga A."/>
            <person name="Young D."/>
            <person name="Pisabarro A."/>
            <person name="Eastwood D.C."/>
            <person name="Martin F."/>
            <person name="Cullen D."/>
            <person name="Grigoriev I.V."/>
            <person name="Hibbett D.S."/>
        </authorList>
    </citation>
    <scope>NUCLEOTIDE SEQUENCE [LARGE SCALE GENOMIC DNA]</scope>
    <source>
        <strain evidence="8">HHB-11173 SS5</strain>
    </source>
</reference>
<dbReference type="Gene3D" id="3.90.230.10">
    <property type="entry name" value="Creatinase/methionine aminopeptidase superfamily"/>
    <property type="match status" value="1"/>
</dbReference>
<dbReference type="RefSeq" id="XP_007387923.1">
    <property type="nucleotide sequence ID" value="XM_007387861.1"/>
</dbReference>